<dbReference type="AlphaFoldDB" id="A0A7I7WNX0"/>
<gene>
    <name evidence="2" type="ORF">MGAD_25860</name>
</gene>
<sequence>MSAEMELMTMFNSELVDIVCIGSGSACLAAAIAAADAGQSVFVAEPRRRTPQIGSLADSDEPWAAQLQKYWGANEFDAPTTAYLLELTGELGPARRTHANGQLPTAAVRSFEDAATDRWAPVPPFYGHALADWARDCLNSPFGLVFSRLSALAMSEMRLRDGTSILASVVADIPSARRSGLTLRQWLREVARERGVKVHGSSAIQRLLFNDGQPVGAMVDTPDGVRHVRARHGVLLGTGNSVSDDLLAMHPASVLRDGRVSLVSRAASRFARLELLTTAESMSLCAPQSQLA</sequence>
<dbReference type="EMBL" id="AP022608">
    <property type="protein sequence ID" value="BBZ18251.1"/>
    <property type="molecule type" value="Genomic_DNA"/>
</dbReference>
<feature type="domain" description="FAD dependent oxidoreductase" evidence="1">
    <location>
        <begin position="17"/>
        <end position="264"/>
    </location>
</feature>
<evidence type="ECO:0000313" key="3">
    <source>
        <dbReference type="Proteomes" id="UP000466187"/>
    </source>
</evidence>
<proteinExistence type="predicted"/>
<name>A0A7I7WNX0_MYCGU</name>
<evidence type="ECO:0000313" key="2">
    <source>
        <dbReference type="EMBL" id="BBZ18251.1"/>
    </source>
</evidence>
<dbReference type="Proteomes" id="UP000466187">
    <property type="component" value="Chromosome"/>
</dbReference>
<dbReference type="KEGG" id="mgad:MGAD_25860"/>
<dbReference type="Gene3D" id="3.50.50.60">
    <property type="entry name" value="FAD/NAD(P)-binding domain"/>
    <property type="match status" value="1"/>
</dbReference>
<protein>
    <recommendedName>
        <fullName evidence="1">FAD dependent oxidoreductase domain-containing protein</fullName>
    </recommendedName>
</protein>
<dbReference type="InterPro" id="IPR006076">
    <property type="entry name" value="FAD-dep_OxRdtase"/>
</dbReference>
<reference evidence="2 3" key="1">
    <citation type="journal article" date="2019" name="Emerg. Microbes Infect.">
        <title>Comprehensive subspecies identification of 175 nontuberculous mycobacteria species based on 7547 genomic profiles.</title>
        <authorList>
            <person name="Matsumoto Y."/>
            <person name="Kinjo T."/>
            <person name="Motooka D."/>
            <person name="Nabeya D."/>
            <person name="Jung N."/>
            <person name="Uechi K."/>
            <person name="Horii T."/>
            <person name="Iida T."/>
            <person name="Fujita J."/>
            <person name="Nakamura S."/>
        </authorList>
    </citation>
    <scope>NUCLEOTIDE SEQUENCE [LARGE SCALE GENOMIC DNA]</scope>
    <source>
        <strain evidence="2 3">JCM 12688</strain>
    </source>
</reference>
<dbReference type="RefSeq" id="WP_235690032.1">
    <property type="nucleotide sequence ID" value="NZ_AP022608.1"/>
</dbReference>
<dbReference type="Pfam" id="PF01266">
    <property type="entry name" value="DAO"/>
    <property type="match status" value="1"/>
</dbReference>
<dbReference type="InterPro" id="IPR036188">
    <property type="entry name" value="FAD/NAD-bd_sf"/>
</dbReference>
<dbReference type="SUPFAM" id="SSF51905">
    <property type="entry name" value="FAD/NAD(P)-binding domain"/>
    <property type="match status" value="1"/>
</dbReference>
<evidence type="ECO:0000259" key="1">
    <source>
        <dbReference type="Pfam" id="PF01266"/>
    </source>
</evidence>
<accession>A0A7I7WNX0</accession>
<organism evidence="2 3">
    <name type="scientific">Mycolicibacterium gadium</name>
    <name type="common">Mycobacterium gadium</name>
    <dbReference type="NCBI Taxonomy" id="1794"/>
    <lineage>
        <taxon>Bacteria</taxon>
        <taxon>Bacillati</taxon>
        <taxon>Actinomycetota</taxon>
        <taxon>Actinomycetes</taxon>
        <taxon>Mycobacteriales</taxon>
        <taxon>Mycobacteriaceae</taxon>
        <taxon>Mycolicibacterium</taxon>
    </lineage>
</organism>